<proteinExistence type="predicted"/>
<dbReference type="OrthoDB" id="2083850at2"/>
<accession>A0A845L1C2</accession>
<reference evidence="1 2" key="1">
    <citation type="submission" date="2020-01" db="EMBL/GenBank/DDBJ databases">
        <title>Whole-genome sequence of Heliobacterium undosum DSM 13378.</title>
        <authorList>
            <person name="Kyndt J.A."/>
            <person name="Meyer T.E."/>
        </authorList>
    </citation>
    <scope>NUCLEOTIDE SEQUENCE [LARGE SCALE GENOMIC DNA]</scope>
    <source>
        <strain evidence="1 2">DSM 13378</strain>
    </source>
</reference>
<sequence length="90" mass="10483">MVFQELASEGCNVGFMVNHLTVEQFDRYARVWICKCHITMRKNMPKSAFTKHFYQLWSKAKRIDENIFDQLLYIIQGVAAAESYSNQSVG</sequence>
<comment type="caution">
    <text evidence="1">The sequence shown here is derived from an EMBL/GenBank/DDBJ whole genome shotgun (WGS) entry which is preliminary data.</text>
</comment>
<dbReference type="Proteomes" id="UP000463470">
    <property type="component" value="Unassembled WGS sequence"/>
</dbReference>
<evidence type="ECO:0000313" key="1">
    <source>
        <dbReference type="EMBL" id="MZP30013.1"/>
    </source>
</evidence>
<evidence type="ECO:0000313" key="2">
    <source>
        <dbReference type="Proteomes" id="UP000463470"/>
    </source>
</evidence>
<dbReference type="AlphaFoldDB" id="A0A845L1C2"/>
<dbReference type="EMBL" id="WXEY01000009">
    <property type="protein sequence ID" value="MZP30013.1"/>
    <property type="molecule type" value="Genomic_DNA"/>
</dbReference>
<organism evidence="1 2">
    <name type="scientific">Heliomicrobium undosum</name>
    <dbReference type="NCBI Taxonomy" id="121734"/>
    <lineage>
        <taxon>Bacteria</taxon>
        <taxon>Bacillati</taxon>
        <taxon>Bacillota</taxon>
        <taxon>Clostridia</taxon>
        <taxon>Eubacteriales</taxon>
        <taxon>Heliobacteriaceae</taxon>
        <taxon>Heliomicrobium</taxon>
    </lineage>
</organism>
<keyword evidence="2" id="KW-1185">Reference proteome</keyword>
<gene>
    <name evidence="1" type="ORF">GTO91_09880</name>
</gene>
<dbReference type="RefSeq" id="WP_161258518.1">
    <property type="nucleotide sequence ID" value="NZ_WXEY01000009.1"/>
</dbReference>
<name>A0A845L1C2_9FIRM</name>
<protein>
    <submittedName>
        <fullName evidence="1">Uncharacterized protein</fullName>
    </submittedName>
</protein>